<protein>
    <recommendedName>
        <fullName evidence="13">Phenylalanine--tRNA ligase alpha subunit</fullName>
        <ecNumber evidence="13">6.1.1.20</ecNumber>
    </recommendedName>
    <alternativeName>
        <fullName evidence="13">Phenylalanyl-tRNA synthetase alpha subunit</fullName>
        <shortName evidence="13">PheRS</shortName>
    </alternativeName>
</protein>
<evidence type="ECO:0000256" key="6">
    <source>
        <dbReference type="ARBA" id="ARBA00022723"/>
    </source>
</evidence>
<dbReference type="InterPro" id="IPR004188">
    <property type="entry name" value="Phe-tRNA_ligase_II_N"/>
</dbReference>
<evidence type="ECO:0000256" key="4">
    <source>
        <dbReference type="ARBA" id="ARBA00022490"/>
    </source>
</evidence>
<dbReference type="PROSITE" id="PS50862">
    <property type="entry name" value="AA_TRNA_LIGASE_II"/>
    <property type="match status" value="1"/>
</dbReference>
<dbReference type="InterPro" id="IPR002319">
    <property type="entry name" value="Phenylalanyl-tRNA_Synthase"/>
</dbReference>
<dbReference type="InterPro" id="IPR010978">
    <property type="entry name" value="tRNA-bd_arm"/>
</dbReference>
<keyword evidence="11 13" id="KW-0030">Aminoacyl-tRNA synthetase</keyword>
<comment type="subcellular location">
    <subcellularLocation>
        <location evidence="1 13">Cytoplasm</location>
    </subcellularLocation>
</comment>
<dbReference type="EC" id="6.1.1.20" evidence="13"/>
<dbReference type="GO" id="GO:0005737">
    <property type="term" value="C:cytoplasm"/>
    <property type="evidence" value="ECO:0007669"/>
    <property type="project" value="UniProtKB-SubCell"/>
</dbReference>
<reference evidence="15" key="1">
    <citation type="submission" date="2016-04" db="EMBL/GenBank/DDBJ databases">
        <authorList>
            <person name="Evans L.H."/>
            <person name="Alamgir A."/>
            <person name="Owens N."/>
            <person name="Weber N.D."/>
            <person name="Virtaneva K."/>
            <person name="Barbian K."/>
            <person name="Babar A."/>
            <person name="Rosenke K."/>
        </authorList>
    </citation>
    <scope>NUCLEOTIDE SEQUENCE</scope>
    <source>
        <strain evidence="15">86</strain>
    </source>
</reference>
<evidence type="ECO:0000256" key="11">
    <source>
        <dbReference type="ARBA" id="ARBA00023146"/>
    </source>
</evidence>
<keyword evidence="10 13" id="KW-0648">Protein biosynthesis</keyword>
<keyword evidence="6 13" id="KW-0479">Metal-binding</keyword>
<dbReference type="GO" id="GO:0005524">
    <property type="term" value="F:ATP binding"/>
    <property type="evidence" value="ECO:0007669"/>
    <property type="project" value="UniProtKB-UniRule"/>
</dbReference>
<dbReference type="Pfam" id="PF02912">
    <property type="entry name" value="Phe_tRNA-synt_N"/>
    <property type="match status" value="1"/>
</dbReference>
<dbReference type="SUPFAM" id="SSF55681">
    <property type="entry name" value="Class II aaRS and biotin synthetases"/>
    <property type="match status" value="1"/>
</dbReference>
<evidence type="ECO:0000256" key="2">
    <source>
        <dbReference type="ARBA" id="ARBA00010207"/>
    </source>
</evidence>
<evidence type="ECO:0000256" key="5">
    <source>
        <dbReference type="ARBA" id="ARBA00022598"/>
    </source>
</evidence>
<accession>A0A212JZB6</accession>
<comment type="catalytic activity">
    <reaction evidence="12 13">
        <text>tRNA(Phe) + L-phenylalanine + ATP = L-phenylalanyl-tRNA(Phe) + AMP + diphosphate + H(+)</text>
        <dbReference type="Rhea" id="RHEA:19413"/>
        <dbReference type="Rhea" id="RHEA-COMP:9668"/>
        <dbReference type="Rhea" id="RHEA-COMP:9699"/>
        <dbReference type="ChEBI" id="CHEBI:15378"/>
        <dbReference type="ChEBI" id="CHEBI:30616"/>
        <dbReference type="ChEBI" id="CHEBI:33019"/>
        <dbReference type="ChEBI" id="CHEBI:58095"/>
        <dbReference type="ChEBI" id="CHEBI:78442"/>
        <dbReference type="ChEBI" id="CHEBI:78531"/>
        <dbReference type="ChEBI" id="CHEBI:456215"/>
        <dbReference type="EC" id="6.1.1.20"/>
    </reaction>
</comment>
<evidence type="ECO:0000256" key="9">
    <source>
        <dbReference type="ARBA" id="ARBA00022842"/>
    </source>
</evidence>
<proteinExistence type="inferred from homology"/>
<evidence type="ECO:0000256" key="3">
    <source>
        <dbReference type="ARBA" id="ARBA00011209"/>
    </source>
</evidence>
<sequence>MNLIAALESLVPELENGLGQASNVAELEELRVDFLGRKGRLAQIMSQLPSLAPEERPAVGQKANEVKERCNALFSAKKDTIENAAETAKLSRFDPTLPGRLPWQGSLHPITQVMGEICDVLQGLGYEVVDGFEVETDFHNFEALNLPKEHPARDMQDTFYVTDSVVLRTHTSPMQVRAMLERKKPPLAIIAPGKVYRRDSDITHSPMFHQIEGLYVDKNVTFRDLRGTLTMFVRQLFGSEMNVRFRPSFFPFTEPSVEVDISCIICGGKGHTADGPCRVCKTTGWVEVLGCGMVDPNVFKAVGYDPEVTGFAFGLGVERMAMLKYGIGDLRLFFQNNVQFLQQFV</sequence>
<evidence type="ECO:0000256" key="10">
    <source>
        <dbReference type="ARBA" id="ARBA00022917"/>
    </source>
</evidence>
<dbReference type="GO" id="GO:0004826">
    <property type="term" value="F:phenylalanine-tRNA ligase activity"/>
    <property type="evidence" value="ECO:0007669"/>
    <property type="project" value="UniProtKB-UniRule"/>
</dbReference>
<keyword evidence="4 13" id="KW-0963">Cytoplasm</keyword>
<dbReference type="Gene3D" id="3.30.930.10">
    <property type="entry name" value="Bira Bifunctional Protein, Domain 2"/>
    <property type="match status" value="1"/>
</dbReference>
<dbReference type="NCBIfam" id="TIGR00468">
    <property type="entry name" value="pheS"/>
    <property type="match status" value="1"/>
</dbReference>
<dbReference type="GO" id="GO:0000049">
    <property type="term" value="F:tRNA binding"/>
    <property type="evidence" value="ECO:0007669"/>
    <property type="project" value="InterPro"/>
</dbReference>
<dbReference type="AlphaFoldDB" id="A0A212JZB6"/>
<organism evidence="15">
    <name type="scientific">uncultured delta proteobacterium</name>
    <dbReference type="NCBI Taxonomy" id="34034"/>
    <lineage>
        <taxon>Bacteria</taxon>
        <taxon>Deltaproteobacteria</taxon>
        <taxon>environmental samples</taxon>
    </lineage>
</organism>
<evidence type="ECO:0000256" key="12">
    <source>
        <dbReference type="ARBA" id="ARBA00049255"/>
    </source>
</evidence>
<comment type="subunit">
    <text evidence="3 13">Tetramer of two alpha and two beta subunits.</text>
</comment>
<dbReference type="CDD" id="cd00496">
    <property type="entry name" value="PheRS_alpha_core"/>
    <property type="match status" value="1"/>
</dbReference>
<feature type="binding site" evidence="13">
    <location>
        <position position="254"/>
    </location>
    <ligand>
        <name>Mg(2+)</name>
        <dbReference type="ChEBI" id="CHEBI:18420"/>
        <note>shared with beta subunit</note>
    </ligand>
</feature>
<feature type="domain" description="Aminoacyl-transfer RNA synthetases class-II family profile" evidence="14">
    <location>
        <begin position="167"/>
        <end position="323"/>
    </location>
</feature>
<comment type="cofactor">
    <cofactor evidence="13">
        <name>Mg(2+)</name>
        <dbReference type="ChEBI" id="CHEBI:18420"/>
    </cofactor>
    <text evidence="13">Binds 2 magnesium ions per tetramer.</text>
</comment>
<name>A0A212JZB6_9DELT</name>
<keyword evidence="7 13" id="KW-0547">Nucleotide-binding</keyword>
<evidence type="ECO:0000256" key="8">
    <source>
        <dbReference type="ARBA" id="ARBA00022840"/>
    </source>
</evidence>
<dbReference type="InterPro" id="IPR022911">
    <property type="entry name" value="Phe_tRNA_ligase_alpha1_bac"/>
</dbReference>
<dbReference type="HAMAP" id="MF_00281">
    <property type="entry name" value="Phe_tRNA_synth_alpha1"/>
    <property type="match status" value="1"/>
</dbReference>
<dbReference type="InterPro" id="IPR045864">
    <property type="entry name" value="aa-tRNA-synth_II/BPL/LPL"/>
</dbReference>
<evidence type="ECO:0000313" key="15">
    <source>
        <dbReference type="EMBL" id="SBW04763.1"/>
    </source>
</evidence>
<dbReference type="GO" id="GO:0006432">
    <property type="term" value="P:phenylalanyl-tRNA aminoacylation"/>
    <property type="evidence" value="ECO:0007669"/>
    <property type="project" value="UniProtKB-UniRule"/>
</dbReference>
<dbReference type="PANTHER" id="PTHR11538:SF41">
    <property type="entry name" value="PHENYLALANINE--TRNA LIGASE, MITOCHONDRIAL"/>
    <property type="match status" value="1"/>
</dbReference>
<dbReference type="GO" id="GO:0000287">
    <property type="term" value="F:magnesium ion binding"/>
    <property type="evidence" value="ECO:0007669"/>
    <property type="project" value="UniProtKB-UniRule"/>
</dbReference>
<evidence type="ECO:0000256" key="13">
    <source>
        <dbReference type="HAMAP-Rule" id="MF_00281"/>
    </source>
</evidence>
<dbReference type="EMBL" id="FLUQ01000002">
    <property type="protein sequence ID" value="SBW04763.1"/>
    <property type="molecule type" value="Genomic_DNA"/>
</dbReference>
<evidence type="ECO:0000259" key="14">
    <source>
        <dbReference type="PROSITE" id="PS50862"/>
    </source>
</evidence>
<dbReference type="SUPFAM" id="SSF46589">
    <property type="entry name" value="tRNA-binding arm"/>
    <property type="match status" value="1"/>
</dbReference>
<keyword evidence="8 13" id="KW-0067">ATP-binding</keyword>
<dbReference type="InterPro" id="IPR004529">
    <property type="entry name" value="Phe-tRNA-synth_IIc_asu"/>
</dbReference>
<keyword evidence="5 13" id="KW-0436">Ligase</keyword>
<evidence type="ECO:0000256" key="1">
    <source>
        <dbReference type="ARBA" id="ARBA00004496"/>
    </source>
</evidence>
<evidence type="ECO:0000256" key="7">
    <source>
        <dbReference type="ARBA" id="ARBA00022741"/>
    </source>
</evidence>
<dbReference type="Pfam" id="PF01409">
    <property type="entry name" value="tRNA-synt_2d"/>
    <property type="match status" value="1"/>
</dbReference>
<keyword evidence="9 13" id="KW-0460">Magnesium</keyword>
<dbReference type="FunFam" id="3.30.930.10:FF:000003">
    <property type="entry name" value="Phenylalanine--tRNA ligase alpha subunit"/>
    <property type="match status" value="1"/>
</dbReference>
<comment type="similarity">
    <text evidence="2 13">Belongs to the class-II aminoacyl-tRNA synthetase family. Phe-tRNA synthetase alpha subunit type 1 subfamily.</text>
</comment>
<dbReference type="PANTHER" id="PTHR11538">
    <property type="entry name" value="PHENYLALANYL-TRNA SYNTHETASE"/>
    <property type="match status" value="1"/>
</dbReference>
<dbReference type="InterPro" id="IPR006195">
    <property type="entry name" value="aa-tRNA-synth_II"/>
</dbReference>
<gene>
    <name evidence="13 15" type="primary">pheS</name>
    <name evidence="15" type="ORF">KL86DPRO_20371</name>
</gene>